<evidence type="ECO:0000313" key="2">
    <source>
        <dbReference type="Proteomes" id="UP000405075"/>
    </source>
</evidence>
<name>A0AAP9GUC9_9GAMM</name>
<dbReference type="RefSeq" id="WP_154320640.1">
    <property type="nucleotide sequence ID" value="NZ_CP046045.1"/>
</dbReference>
<sequence length="98" mass="10863">MRPASRKPKYSSNMLKEPPLGLVIGGIKGNVRKIGQSYSDAVVALFEKDTLQPIAIRKPNANGDYQFLGLNTDLKTFIVAFDKKQQFNAVIQDNVVPK</sequence>
<gene>
    <name evidence="1" type="ORF">GJD93_06770</name>
</gene>
<protein>
    <submittedName>
        <fullName evidence="1">Uncharacterized protein</fullName>
    </submittedName>
</protein>
<reference evidence="2" key="1">
    <citation type="submission" date="2019-11" db="EMBL/GenBank/DDBJ databases">
        <title>Escherichia coli 1916D6.</title>
        <authorList>
            <person name="Yao H."/>
            <person name="Du X."/>
            <person name="Yu R."/>
            <person name="Li A."/>
        </authorList>
    </citation>
    <scope>NUCLEOTIDE SEQUENCE [LARGE SCALE GENOMIC DNA]</scope>
    <source>
        <strain evidence="2">19110F47</strain>
    </source>
</reference>
<evidence type="ECO:0000313" key="1">
    <source>
        <dbReference type="EMBL" id="QGM27396.1"/>
    </source>
</evidence>
<organism evidence="1 2">
    <name type="scientific">Acinetobacter towneri</name>
    <dbReference type="NCBI Taxonomy" id="202956"/>
    <lineage>
        <taxon>Bacteria</taxon>
        <taxon>Pseudomonadati</taxon>
        <taxon>Pseudomonadota</taxon>
        <taxon>Gammaproteobacteria</taxon>
        <taxon>Moraxellales</taxon>
        <taxon>Moraxellaceae</taxon>
        <taxon>Acinetobacter</taxon>
    </lineage>
</organism>
<accession>A0AAP9GUC9</accession>
<proteinExistence type="predicted"/>
<dbReference type="EMBL" id="CP046045">
    <property type="protein sequence ID" value="QGM27396.1"/>
    <property type="molecule type" value="Genomic_DNA"/>
</dbReference>
<dbReference type="AlphaFoldDB" id="A0AAP9GUC9"/>
<dbReference type="Proteomes" id="UP000405075">
    <property type="component" value="Chromosome"/>
</dbReference>